<dbReference type="Pfam" id="PF17042">
    <property type="entry name" value="NBD_C"/>
    <property type="match status" value="1"/>
</dbReference>
<reference evidence="10" key="1">
    <citation type="submission" date="2014-05" db="EMBL/GenBank/DDBJ databases">
        <authorList>
            <person name="Horn Fabian"/>
        </authorList>
    </citation>
    <scope>NUCLEOTIDE SEQUENCE</scope>
</reference>
<name>A0A060ZF37_9ACTN</name>
<evidence type="ECO:0000256" key="1">
    <source>
        <dbReference type="ARBA" id="ARBA00005715"/>
    </source>
</evidence>
<feature type="domain" description="Four-carbon acid sugar kinase nucleotide binding" evidence="9">
    <location>
        <begin position="498"/>
        <end position="659"/>
    </location>
</feature>
<feature type="region of interest" description="Disordered" evidence="7">
    <location>
        <begin position="263"/>
        <end position="426"/>
    </location>
</feature>
<feature type="compositionally biased region" description="Low complexity" evidence="7">
    <location>
        <begin position="481"/>
        <end position="491"/>
    </location>
</feature>
<feature type="region of interest" description="Disordered" evidence="7">
    <location>
        <begin position="464"/>
        <end position="491"/>
    </location>
</feature>
<accession>A0A060ZF37</accession>
<dbReference type="AlphaFoldDB" id="A0A060ZF37"/>
<dbReference type="PANTHER" id="PTHR47641">
    <property type="entry name" value="PERIAXIN-LIKE"/>
    <property type="match status" value="1"/>
</dbReference>
<evidence type="ECO:0000256" key="3">
    <source>
        <dbReference type="ARBA" id="ARBA00022741"/>
    </source>
</evidence>
<feature type="compositionally biased region" description="Low complexity" evidence="7">
    <location>
        <begin position="263"/>
        <end position="418"/>
    </location>
</feature>
<evidence type="ECO:0000256" key="7">
    <source>
        <dbReference type="SAM" id="MobiDB-lite"/>
    </source>
</evidence>
<dbReference type="GO" id="GO:0005524">
    <property type="term" value="F:ATP binding"/>
    <property type="evidence" value="ECO:0007669"/>
    <property type="project" value="UniProtKB-KW"/>
</dbReference>
<evidence type="ECO:0000256" key="5">
    <source>
        <dbReference type="ARBA" id="ARBA00022840"/>
    </source>
</evidence>
<dbReference type="PANTHER" id="PTHR47641:SF10">
    <property type="entry name" value="SERINE-RICH 25 KDA ANTIGEN PROTEIN"/>
    <property type="match status" value="1"/>
</dbReference>
<gene>
    <name evidence="10" type="ORF">SIRAN1603</name>
</gene>
<dbReference type="InterPro" id="IPR031475">
    <property type="entry name" value="NBD_C"/>
</dbReference>
<dbReference type="InterPro" id="IPR042213">
    <property type="entry name" value="NBD_C_sf"/>
</dbReference>
<dbReference type="SUPFAM" id="SSF142764">
    <property type="entry name" value="YgbK-like"/>
    <property type="match status" value="2"/>
</dbReference>
<keyword evidence="4" id="KW-0418">Kinase</keyword>
<sequence>MDMTPSRRLLAIADDLSGAAEVAAAVCSRTTRSRVLLFGGPGTDGMATALRPRHIGEATVLDLDSRYRPAAEAAEAVRGALRMSWPDRAAPDALDAPGAPGALEALDTFVLKKIDSLLRGNVAAEIAALAEDGAGVVLAPALPIAGRVVRSGVVHIGGVPLHEGDAWRAEAVPPPVSVAHALGGLPTALIPLTTVRSSCPTLLTALRATATAGLVAICDAETDADLDAIVEAALADGPGMRLVGSGGLALAVGRHLATPFPATGARTAPDATDPAAQGAMGPAAPVAAGPAAPGATGPAEPGATNPTTPGATSPATPGTTNPTTPGATSPATPGATDPAAPGTTNPATPGATDPAAPAATNPAAPGTTNPATPGATDPAAPAATNPAAPGTTNPAAPGTTSPAAPGATSPTTPGATSPDVEAAGRPDAAGLVGADAAGSAATAVGGSAGSDDLGRGAAVITRAPALAPPATTSTGRPANTAADPDPASPSAYTGRPVLVVVGTAEPAAVEQVRRLVEDGARHQRLPLAGLLADGPTVRLPALTAAVTVVSLGASPKPPGPAPAYEAVPLPSPRPVAEPVSGRRLVLGLARAVGAAVAAHDGAVDLVLTGGETARRVLDALAVTELDPVGQVHHGAVHLRTPDGRSVVTRPGSFGDPDSLRHIVQALRPHSTERKVTS</sequence>
<dbReference type="InterPro" id="IPR010737">
    <property type="entry name" value="4-carb_acid_sugar_kinase_N"/>
</dbReference>
<evidence type="ECO:0000256" key="6">
    <source>
        <dbReference type="ARBA" id="ARBA00023277"/>
    </source>
</evidence>
<dbReference type="HOGENOM" id="CLU_341921_0_0_11"/>
<dbReference type="GO" id="GO:0016301">
    <property type="term" value="F:kinase activity"/>
    <property type="evidence" value="ECO:0007669"/>
    <property type="project" value="UniProtKB-KW"/>
</dbReference>
<keyword evidence="3" id="KW-0547">Nucleotide-binding</keyword>
<protein>
    <submittedName>
        <fullName evidence="10">4-hydroxythreonine-4-phosphate dehydrogenase</fullName>
    </submittedName>
</protein>
<organism evidence="10">
    <name type="scientific">Streptomyces iranensis</name>
    <dbReference type="NCBI Taxonomy" id="576784"/>
    <lineage>
        <taxon>Bacteria</taxon>
        <taxon>Bacillati</taxon>
        <taxon>Actinomycetota</taxon>
        <taxon>Actinomycetes</taxon>
        <taxon>Kitasatosporales</taxon>
        <taxon>Streptomycetaceae</taxon>
        <taxon>Streptomyces</taxon>
        <taxon>Streptomyces violaceusniger group</taxon>
    </lineage>
</organism>
<dbReference type="EMBL" id="LK022848">
    <property type="protein sequence ID" value="CDR04319.1"/>
    <property type="molecule type" value="Genomic_DNA"/>
</dbReference>
<feature type="compositionally biased region" description="Low complexity" evidence="7">
    <location>
        <begin position="464"/>
        <end position="474"/>
    </location>
</feature>
<keyword evidence="2" id="KW-0808">Transferase</keyword>
<evidence type="ECO:0000313" key="10">
    <source>
        <dbReference type="EMBL" id="CDR04319.1"/>
    </source>
</evidence>
<comment type="similarity">
    <text evidence="1">Belongs to the four-carbon acid sugar kinase family.</text>
</comment>
<dbReference type="Gene3D" id="3.40.50.10840">
    <property type="entry name" value="Putative sugar-binding, N-terminal domain"/>
    <property type="match status" value="1"/>
</dbReference>
<feature type="domain" description="Four-carbon acid sugar kinase N-terminal" evidence="8">
    <location>
        <begin position="9"/>
        <end position="251"/>
    </location>
</feature>
<dbReference type="InterPro" id="IPR037051">
    <property type="entry name" value="4-carb_acid_sugar_kinase_N_sf"/>
</dbReference>
<dbReference type="Gene3D" id="3.40.980.20">
    <property type="entry name" value="Four-carbon acid sugar kinase, nucleotide binding domain"/>
    <property type="match status" value="1"/>
</dbReference>
<evidence type="ECO:0000256" key="2">
    <source>
        <dbReference type="ARBA" id="ARBA00022679"/>
    </source>
</evidence>
<proteinExistence type="inferred from homology"/>
<evidence type="ECO:0000259" key="9">
    <source>
        <dbReference type="Pfam" id="PF17042"/>
    </source>
</evidence>
<evidence type="ECO:0000259" key="8">
    <source>
        <dbReference type="Pfam" id="PF07005"/>
    </source>
</evidence>
<evidence type="ECO:0000256" key="4">
    <source>
        <dbReference type="ARBA" id="ARBA00022777"/>
    </source>
</evidence>
<keyword evidence="5" id="KW-0067">ATP-binding</keyword>
<dbReference type="Pfam" id="PF07005">
    <property type="entry name" value="SBD_N"/>
    <property type="match status" value="1"/>
</dbReference>
<keyword evidence="6" id="KW-0119">Carbohydrate metabolism</keyword>